<dbReference type="KEGG" id="ksn:43589997"/>
<evidence type="ECO:0000313" key="3">
    <source>
        <dbReference type="Proteomes" id="UP000322225"/>
    </source>
</evidence>
<keyword evidence="3" id="KW-1185">Reference proteome</keyword>
<sequence length="138" mass="14605">MVKRERPSTPRIVNDGGELAPNDSISNFESGSEEDIKPIIKRAKSDKGKSAKSGGGGGGNAKNGKQGGGDKKGTKTAWTAEDDSALISILEELIKSHLWPAIRASGDEKLIARSSYGCQYHAKLLLRQGKLSGSSPKK</sequence>
<accession>A0A5M6BVQ0</accession>
<dbReference type="Proteomes" id="UP000322225">
    <property type="component" value="Chromosome 14"/>
</dbReference>
<proteinExistence type="predicted"/>
<feature type="compositionally biased region" description="Basic and acidic residues" evidence="1">
    <location>
        <begin position="34"/>
        <end position="49"/>
    </location>
</feature>
<dbReference type="EMBL" id="CP144064">
    <property type="protein sequence ID" value="WWD22877.1"/>
    <property type="molecule type" value="Genomic_DNA"/>
</dbReference>
<reference evidence="2" key="2">
    <citation type="submission" date="2024-01" db="EMBL/GenBank/DDBJ databases">
        <title>Comparative genomics of Cryptococcus and Kwoniella reveals pathogenesis evolution and contrasting modes of karyotype evolution via chromosome fusion or intercentromeric recombination.</title>
        <authorList>
            <person name="Coelho M.A."/>
            <person name="David-Palma M."/>
            <person name="Shea T."/>
            <person name="Bowers K."/>
            <person name="McGinley-Smith S."/>
            <person name="Mohammad A.W."/>
            <person name="Gnirke A."/>
            <person name="Yurkov A.M."/>
            <person name="Nowrousian M."/>
            <person name="Sun S."/>
            <person name="Cuomo C.A."/>
            <person name="Heitman J."/>
        </authorList>
    </citation>
    <scope>NUCLEOTIDE SEQUENCE</scope>
    <source>
        <strain evidence="2">CBS 12478</strain>
    </source>
</reference>
<dbReference type="AlphaFoldDB" id="A0A5M6BVQ0"/>
<evidence type="ECO:0000256" key="1">
    <source>
        <dbReference type="SAM" id="MobiDB-lite"/>
    </source>
</evidence>
<reference evidence="2" key="1">
    <citation type="submission" date="2017-08" db="EMBL/GenBank/DDBJ databases">
        <authorList>
            <person name="Cuomo C."/>
            <person name="Billmyre B."/>
            <person name="Heitman J."/>
        </authorList>
    </citation>
    <scope>NUCLEOTIDE SEQUENCE</scope>
    <source>
        <strain evidence="2">CBS 12478</strain>
    </source>
</reference>
<dbReference type="OrthoDB" id="2564578at2759"/>
<evidence type="ECO:0000313" key="2">
    <source>
        <dbReference type="EMBL" id="WWD22877.1"/>
    </source>
</evidence>
<feature type="region of interest" description="Disordered" evidence="1">
    <location>
        <begin position="1"/>
        <end position="77"/>
    </location>
</feature>
<organism evidence="2 3">
    <name type="scientific">Kwoniella shandongensis</name>
    <dbReference type="NCBI Taxonomy" id="1734106"/>
    <lineage>
        <taxon>Eukaryota</taxon>
        <taxon>Fungi</taxon>
        <taxon>Dikarya</taxon>
        <taxon>Basidiomycota</taxon>
        <taxon>Agaricomycotina</taxon>
        <taxon>Tremellomycetes</taxon>
        <taxon>Tremellales</taxon>
        <taxon>Cryptococcaceae</taxon>
        <taxon>Kwoniella</taxon>
    </lineage>
</organism>
<dbReference type="RefSeq" id="XP_031859852.1">
    <property type="nucleotide sequence ID" value="XM_032005845.1"/>
</dbReference>
<protein>
    <submittedName>
        <fullName evidence="2">Uncharacterized protein</fullName>
    </submittedName>
</protein>
<gene>
    <name evidence="2" type="ORF">CI109_107372</name>
</gene>
<feature type="compositionally biased region" description="Gly residues" evidence="1">
    <location>
        <begin position="53"/>
        <end position="67"/>
    </location>
</feature>
<name>A0A5M6BVQ0_9TREE</name>
<dbReference type="GeneID" id="43589997"/>